<dbReference type="InterPro" id="IPR019533">
    <property type="entry name" value="Peptidase_S26"/>
</dbReference>
<dbReference type="Pfam" id="PF10502">
    <property type="entry name" value="Peptidase_S26"/>
    <property type="match status" value="1"/>
</dbReference>
<accession>A0A8J8MIA3</accession>
<evidence type="ECO:0000256" key="2">
    <source>
        <dbReference type="ARBA" id="ARBA00004401"/>
    </source>
</evidence>
<dbReference type="Proteomes" id="UP000683246">
    <property type="component" value="Chromosome"/>
</dbReference>
<keyword evidence="7" id="KW-0812">Transmembrane</keyword>
<evidence type="ECO:0000256" key="6">
    <source>
        <dbReference type="PIRSR" id="PIRSR600223-1"/>
    </source>
</evidence>
<proteinExistence type="inferred from homology"/>
<dbReference type="GO" id="GO:0009003">
    <property type="term" value="F:signal peptidase activity"/>
    <property type="evidence" value="ECO:0007669"/>
    <property type="project" value="UniProtKB-EC"/>
</dbReference>
<evidence type="ECO:0000313" key="9">
    <source>
        <dbReference type="EMBL" id="QUI22041.1"/>
    </source>
</evidence>
<gene>
    <name evidence="9" type="primary">lepB</name>
    <name evidence="9" type="ORF">HZI73_06870</name>
</gene>
<feature type="domain" description="Peptidase S26" evidence="8">
    <location>
        <begin position="11"/>
        <end position="197"/>
    </location>
</feature>
<dbReference type="GO" id="GO:0005886">
    <property type="term" value="C:plasma membrane"/>
    <property type="evidence" value="ECO:0007669"/>
    <property type="project" value="UniProtKB-SubCell"/>
</dbReference>
<dbReference type="KEGG" id="vpy:HZI73_06870"/>
<dbReference type="RefSeq" id="WP_212697517.1">
    <property type="nucleotide sequence ID" value="NZ_CP058649.1"/>
</dbReference>
<feature type="active site" evidence="6">
    <location>
        <position position="41"/>
    </location>
</feature>
<keyword evidence="5 7" id="KW-0378">Hydrolase</keyword>
<evidence type="ECO:0000256" key="3">
    <source>
        <dbReference type="ARBA" id="ARBA00009370"/>
    </source>
</evidence>
<feature type="active site" evidence="6">
    <location>
        <position position="113"/>
    </location>
</feature>
<evidence type="ECO:0000313" key="10">
    <source>
        <dbReference type="Proteomes" id="UP000683246"/>
    </source>
</evidence>
<dbReference type="PRINTS" id="PR00727">
    <property type="entry name" value="LEADERPTASE"/>
</dbReference>
<sequence length="205" mass="23469">MGSNKFYKDVKELVIFVIVVVASVLVVQSFVITSTKVQQHSMENTLMENDFLFAEKLSYHVTKPKLGDVVVFLEERPEGFKGNPLGITIDDIKNKFKKDKYNKRVMPRMRYVKRVIGVPGDKVDIRDGQVYVNDIALDEPYIKGDYTDARTQMEYPLEVPDDQVFVLGDNRKASNDSRNFGCVDQSLIEGKVVLRLWPLGKIRAF</sequence>
<keyword evidence="10" id="KW-1185">Reference proteome</keyword>
<dbReference type="SUPFAM" id="SSF51306">
    <property type="entry name" value="LexA/Signal peptidase"/>
    <property type="match status" value="1"/>
</dbReference>
<comment type="similarity">
    <text evidence="3 7">Belongs to the peptidase S26 family.</text>
</comment>
<dbReference type="GO" id="GO:0004252">
    <property type="term" value="F:serine-type endopeptidase activity"/>
    <property type="evidence" value="ECO:0007669"/>
    <property type="project" value="InterPro"/>
</dbReference>
<dbReference type="Gene3D" id="2.10.109.10">
    <property type="entry name" value="Umud Fragment, subunit A"/>
    <property type="match status" value="1"/>
</dbReference>
<dbReference type="PANTHER" id="PTHR43390:SF1">
    <property type="entry name" value="CHLOROPLAST PROCESSING PEPTIDASE"/>
    <property type="match status" value="1"/>
</dbReference>
<dbReference type="PANTHER" id="PTHR43390">
    <property type="entry name" value="SIGNAL PEPTIDASE I"/>
    <property type="match status" value="1"/>
</dbReference>
<feature type="transmembrane region" description="Helical" evidence="7">
    <location>
        <begin position="12"/>
        <end position="32"/>
    </location>
</feature>
<dbReference type="NCBIfam" id="TIGR02227">
    <property type="entry name" value="sigpep_I_bact"/>
    <property type="match status" value="1"/>
</dbReference>
<dbReference type="InterPro" id="IPR000223">
    <property type="entry name" value="Pept_S26A_signal_pept_1"/>
</dbReference>
<dbReference type="CDD" id="cd06530">
    <property type="entry name" value="S26_SPase_I"/>
    <property type="match status" value="1"/>
</dbReference>
<keyword evidence="7" id="KW-0472">Membrane</keyword>
<dbReference type="PROSITE" id="PS00760">
    <property type="entry name" value="SPASE_I_2"/>
    <property type="match status" value="1"/>
</dbReference>
<reference evidence="9" key="1">
    <citation type="submission" date="2020-07" db="EMBL/GenBank/DDBJ databases">
        <title>Vallitalea pronyensis genome.</title>
        <authorList>
            <person name="Postec A."/>
        </authorList>
    </citation>
    <scope>NUCLEOTIDE SEQUENCE</scope>
    <source>
        <strain evidence="9">FatNI3</strain>
    </source>
</reference>
<protein>
    <recommendedName>
        <fullName evidence="4 7">Signal peptidase I</fullName>
        <ecNumber evidence="4 7">3.4.21.89</ecNumber>
    </recommendedName>
</protein>
<dbReference type="GO" id="GO:0006465">
    <property type="term" value="P:signal peptide processing"/>
    <property type="evidence" value="ECO:0007669"/>
    <property type="project" value="InterPro"/>
</dbReference>
<evidence type="ECO:0000256" key="7">
    <source>
        <dbReference type="RuleBase" id="RU362042"/>
    </source>
</evidence>
<evidence type="ECO:0000256" key="5">
    <source>
        <dbReference type="ARBA" id="ARBA00022801"/>
    </source>
</evidence>
<name>A0A8J8MIA3_9FIRM</name>
<evidence type="ECO:0000259" key="8">
    <source>
        <dbReference type="Pfam" id="PF10502"/>
    </source>
</evidence>
<keyword evidence="7" id="KW-0645">Protease</keyword>
<dbReference type="InterPro" id="IPR019757">
    <property type="entry name" value="Pept_S26A_signal_pept_1_Lys-AS"/>
</dbReference>
<dbReference type="EMBL" id="CP058649">
    <property type="protein sequence ID" value="QUI22041.1"/>
    <property type="molecule type" value="Genomic_DNA"/>
</dbReference>
<organism evidence="9 10">
    <name type="scientific">Vallitalea pronyensis</name>
    <dbReference type="NCBI Taxonomy" id="1348613"/>
    <lineage>
        <taxon>Bacteria</taxon>
        <taxon>Bacillati</taxon>
        <taxon>Bacillota</taxon>
        <taxon>Clostridia</taxon>
        <taxon>Lachnospirales</taxon>
        <taxon>Vallitaleaceae</taxon>
        <taxon>Vallitalea</taxon>
    </lineage>
</organism>
<keyword evidence="7" id="KW-1133">Transmembrane helix</keyword>
<comment type="subcellular location">
    <subcellularLocation>
        <location evidence="2">Cell membrane</location>
        <topology evidence="2">Single-pass type II membrane protein</topology>
    </subcellularLocation>
    <subcellularLocation>
        <location evidence="7">Membrane</location>
        <topology evidence="7">Single-pass type II membrane protein</topology>
    </subcellularLocation>
</comment>
<dbReference type="InterPro" id="IPR036286">
    <property type="entry name" value="LexA/Signal_pep-like_sf"/>
</dbReference>
<dbReference type="PROSITE" id="PS00761">
    <property type="entry name" value="SPASE_I_3"/>
    <property type="match status" value="1"/>
</dbReference>
<comment type="catalytic activity">
    <reaction evidence="1 7">
        <text>Cleavage of hydrophobic, N-terminal signal or leader sequences from secreted and periplasmic proteins.</text>
        <dbReference type="EC" id="3.4.21.89"/>
    </reaction>
</comment>
<evidence type="ECO:0000256" key="1">
    <source>
        <dbReference type="ARBA" id="ARBA00000677"/>
    </source>
</evidence>
<evidence type="ECO:0000256" key="4">
    <source>
        <dbReference type="ARBA" id="ARBA00013208"/>
    </source>
</evidence>
<dbReference type="EC" id="3.4.21.89" evidence="4 7"/>
<dbReference type="AlphaFoldDB" id="A0A8J8MIA3"/>
<dbReference type="InterPro" id="IPR019758">
    <property type="entry name" value="Pept_S26A_signal_pept_1_CS"/>
</dbReference>